<name>A0A6M1SC68_9HYPH</name>
<dbReference type="PRINTS" id="PR00039">
    <property type="entry name" value="HTHLYSR"/>
</dbReference>
<keyword evidence="2" id="KW-0805">Transcription regulation</keyword>
<dbReference type="InterPro" id="IPR036390">
    <property type="entry name" value="WH_DNA-bd_sf"/>
</dbReference>
<evidence type="ECO:0000256" key="2">
    <source>
        <dbReference type="ARBA" id="ARBA00023015"/>
    </source>
</evidence>
<dbReference type="Gene3D" id="3.40.190.290">
    <property type="match status" value="1"/>
</dbReference>
<comment type="similarity">
    <text evidence="1">Belongs to the LysR transcriptional regulatory family.</text>
</comment>
<keyword evidence="8" id="KW-1185">Reference proteome</keyword>
<protein>
    <submittedName>
        <fullName evidence="7">LysR family transcriptional regulator</fullName>
    </submittedName>
</protein>
<proteinExistence type="inferred from homology"/>
<dbReference type="GO" id="GO:0043565">
    <property type="term" value="F:sequence-specific DNA binding"/>
    <property type="evidence" value="ECO:0007669"/>
    <property type="project" value="TreeGrafter"/>
</dbReference>
<comment type="caution">
    <text evidence="7">The sequence shown here is derived from an EMBL/GenBank/DDBJ whole genome shotgun (WGS) entry which is preliminary data.</text>
</comment>
<dbReference type="AlphaFoldDB" id="A0A6M1SC68"/>
<dbReference type="GO" id="GO:0009089">
    <property type="term" value="P:lysine biosynthetic process via diaminopimelate"/>
    <property type="evidence" value="ECO:0007669"/>
    <property type="project" value="TreeGrafter"/>
</dbReference>
<dbReference type="Gene3D" id="1.10.10.10">
    <property type="entry name" value="Winged helix-like DNA-binding domain superfamily/Winged helix DNA-binding domain"/>
    <property type="match status" value="1"/>
</dbReference>
<dbReference type="NCBIfam" id="NF008239">
    <property type="entry name" value="PRK11013.1"/>
    <property type="match status" value="1"/>
</dbReference>
<dbReference type="EMBL" id="JAAKZH010000007">
    <property type="protein sequence ID" value="NGO65878.1"/>
    <property type="molecule type" value="Genomic_DNA"/>
</dbReference>
<keyword evidence="4" id="KW-0010">Activator</keyword>
<evidence type="ECO:0000256" key="4">
    <source>
        <dbReference type="ARBA" id="ARBA00023159"/>
    </source>
</evidence>
<reference evidence="7 8" key="1">
    <citation type="submission" date="2020-02" db="EMBL/GenBank/DDBJ databases">
        <title>Genome sequence of the type strain CCBAU10050 of Rhizobium daejeonense.</title>
        <authorList>
            <person name="Gao J."/>
            <person name="Sun J."/>
        </authorList>
    </citation>
    <scope>NUCLEOTIDE SEQUENCE [LARGE SCALE GENOMIC DNA]</scope>
    <source>
        <strain evidence="7 8">CCBAU10050</strain>
    </source>
</reference>
<dbReference type="GO" id="GO:0003700">
    <property type="term" value="F:DNA-binding transcription factor activity"/>
    <property type="evidence" value="ECO:0007669"/>
    <property type="project" value="InterPro"/>
</dbReference>
<dbReference type="PANTHER" id="PTHR30427">
    <property type="entry name" value="TRANSCRIPTIONAL ACTIVATOR PROTEIN LYSR"/>
    <property type="match status" value="1"/>
</dbReference>
<feature type="domain" description="HTH lysR-type" evidence="6">
    <location>
        <begin position="4"/>
        <end position="61"/>
    </location>
</feature>
<evidence type="ECO:0000313" key="8">
    <source>
        <dbReference type="Proteomes" id="UP000477849"/>
    </source>
</evidence>
<evidence type="ECO:0000259" key="6">
    <source>
        <dbReference type="PROSITE" id="PS50931"/>
    </source>
</evidence>
<dbReference type="InterPro" id="IPR037424">
    <property type="entry name" value="NocR_PBP2"/>
</dbReference>
<dbReference type="SUPFAM" id="SSF53850">
    <property type="entry name" value="Periplasmic binding protein-like II"/>
    <property type="match status" value="1"/>
</dbReference>
<dbReference type="Pfam" id="PF00126">
    <property type="entry name" value="HTH_1"/>
    <property type="match status" value="1"/>
</dbReference>
<keyword evidence="5" id="KW-0804">Transcription</keyword>
<accession>A0A6M1SC68</accession>
<dbReference type="RefSeq" id="WP_163897900.1">
    <property type="nucleotide sequence ID" value="NZ_CP048425.1"/>
</dbReference>
<organism evidence="7 8">
    <name type="scientific">Rhizobium daejeonense</name>
    <dbReference type="NCBI Taxonomy" id="240521"/>
    <lineage>
        <taxon>Bacteria</taxon>
        <taxon>Pseudomonadati</taxon>
        <taxon>Pseudomonadota</taxon>
        <taxon>Alphaproteobacteria</taxon>
        <taxon>Hyphomicrobiales</taxon>
        <taxon>Rhizobiaceae</taxon>
        <taxon>Rhizobium/Agrobacterium group</taxon>
        <taxon>Rhizobium</taxon>
    </lineage>
</organism>
<dbReference type="CDD" id="cd08415">
    <property type="entry name" value="PBP2_LysR_opines_like"/>
    <property type="match status" value="1"/>
</dbReference>
<sequence length="306" mass="33996">MGDLNLRQIEVFRATMKFGTVTAAAAALTSSQPTITRELRRLEDTVGFLLFERRRQRLHPTARALKLYHEVQASFIGLDRINVCVHGLRGSYDEILYIATLPAFAQNLLPEALQRLMTRHPHVSVRIDTSDPRDQSPISGFNFDIGLIEGSYGSESADVLTVGSFDQVCVIPAGHALAEKKVLVPEDFHDVDFISLGDNDPFRMQIDRMFDEAGVTRKMSISTQSANAVCEMVACGLGVAIINPLTALSYRDRPIVLRRLSRSIRFLVSALRPANRPVVNSGESLVQYLTAVCGERARLLESILER</sequence>
<evidence type="ECO:0000313" key="7">
    <source>
        <dbReference type="EMBL" id="NGO65878.1"/>
    </source>
</evidence>
<evidence type="ECO:0000256" key="3">
    <source>
        <dbReference type="ARBA" id="ARBA00023125"/>
    </source>
</evidence>
<dbReference type="InterPro" id="IPR036388">
    <property type="entry name" value="WH-like_DNA-bd_sf"/>
</dbReference>
<dbReference type="GO" id="GO:0010628">
    <property type="term" value="P:positive regulation of gene expression"/>
    <property type="evidence" value="ECO:0007669"/>
    <property type="project" value="TreeGrafter"/>
</dbReference>
<gene>
    <name evidence="7" type="ORF">G6N76_19570</name>
</gene>
<keyword evidence="3" id="KW-0238">DNA-binding</keyword>
<dbReference type="Pfam" id="PF03466">
    <property type="entry name" value="LysR_substrate"/>
    <property type="match status" value="1"/>
</dbReference>
<evidence type="ECO:0000256" key="1">
    <source>
        <dbReference type="ARBA" id="ARBA00009437"/>
    </source>
</evidence>
<dbReference type="SUPFAM" id="SSF46785">
    <property type="entry name" value="Winged helix' DNA-binding domain"/>
    <property type="match status" value="1"/>
</dbReference>
<dbReference type="Proteomes" id="UP000477849">
    <property type="component" value="Unassembled WGS sequence"/>
</dbReference>
<dbReference type="InterPro" id="IPR005119">
    <property type="entry name" value="LysR_subst-bd"/>
</dbReference>
<dbReference type="PROSITE" id="PS50931">
    <property type="entry name" value="HTH_LYSR"/>
    <property type="match status" value="1"/>
</dbReference>
<evidence type="ECO:0000256" key="5">
    <source>
        <dbReference type="ARBA" id="ARBA00023163"/>
    </source>
</evidence>
<dbReference type="InterPro" id="IPR000847">
    <property type="entry name" value="LysR_HTH_N"/>
</dbReference>
<dbReference type="PANTHER" id="PTHR30427:SF1">
    <property type="entry name" value="TRANSCRIPTIONAL ACTIVATOR PROTEIN LYSR"/>
    <property type="match status" value="1"/>
</dbReference>